<keyword evidence="4" id="KW-0378">Hydrolase</keyword>
<keyword evidence="3" id="KW-0479">Metal-binding</keyword>
<dbReference type="Proteomes" id="UP001501844">
    <property type="component" value="Unassembled WGS sequence"/>
</dbReference>
<evidence type="ECO:0000256" key="2">
    <source>
        <dbReference type="ARBA" id="ARBA00012146"/>
    </source>
</evidence>
<name>A0ABP8FJS0_9BACT</name>
<dbReference type="PROSITE" id="PS51257">
    <property type="entry name" value="PROKAR_LIPOPROTEIN"/>
    <property type="match status" value="1"/>
</dbReference>
<evidence type="ECO:0000313" key="8">
    <source>
        <dbReference type="Proteomes" id="UP001501844"/>
    </source>
</evidence>
<dbReference type="InterPro" id="IPR008162">
    <property type="entry name" value="Pyrophosphatase"/>
</dbReference>
<feature type="signal peptide" evidence="6">
    <location>
        <begin position="1"/>
        <end position="19"/>
    </location>
</feature>
<dbReference type="InterPro" id="IPR036649">
    <property type="entry name" value="Pyrophosphatase_sf"/>
</dbReference>
<comment type="cofactor">
    <cofactor evidence="1">
        <name>Mg(2+)</name>
        <dbReference type="ChEBI" id="CHEBI:18420"/>
    </cofactor>
</comment>
<keyword evidence="8" id="KW-1185">Reference proteome</keyword>
<dbReference type="Pfam" id="PF00719">
    <property type="entry name" value="Pyrophosphatase"/>
    <property type="match status" value="1"/>
</dbReference>
<evidence type="ECO:0000256" key="3">
    <source>
        <dbReference type="ARBA" id="ARBA00022723"/>
    </source>
</evidence>
<comment type="caution">
    <text evidence="7">The sequence shown here is derived from an EMBL/GenBank/DDBJ whole genome shotgun (WGS) entry which is preliminary data.</text>
</comment>
<protein>
    <recommendedName>
        <fullName evidence="2">inorganic diphosphatase</fullName>
        <ecNumber evidence="2">3.6.1.1</ecNumber>
    </recommendedName>
</protein>
<keyword evidence="5" id="KW-0460">Magnesium</keyword>
<accession>A0ABP8FJS0</accession>
<organism evidence="7 8">
    <name type="scientific">Nibribacter koreensis</name>
    <dbReference type="NCBI Taxonomy" id="1084519"/>
    <lineage>
        <taxon>Bacteria</taxon>
        <taxon>Pseudomonadati</taxon>
        <taxon>Bacteroidota</taxon>
        <taxon>Cytophagia</taxon>
        <taxon>Cytophagales</taxon>
        <taxon>Hymenobacteraceae</taxon>
        <taxon>Nibribacter</taxon>
    </lineage>
</organism>
<dbReference type="RefSeq" id="WP_345165072.1">
    <property type="nucleotide sequence ID" value="NZ_BAABGX010000002.1"/>
</dbReference>
<proteinExistence type="predicted"/>
<dbReference type="SUPFAM" id="SSF50324">
    <property type="entry name" value="Inorganic pyrophosphatase"/>
    <property type="match status" value="1"/>
</dbReference>
<dbReference type="EMBL" id="BAABGX010000002">
    <property type="protein sequence ID" value="GAA4305101.1"/>
    <property type="molecule type" value="Genomic_DNA"/>
</dbReference>
<evidence type="ECO:0000256" key="4">
    <source>
        <dbReference type="ARBA" id="ARBA00022801"/>
    </source>
</evidence>
<feature type="chain" id="PRO_5046571982" description="inorganic diphosphatase" evidence="6">
    <location>
        <begin position="20"/>
        <end position="196"/>
    </location>
</feature>
<evidence type="ECO:0000256" key="5">
    <source>
        <dbReference type="ARBA" id="ARBA00022842"/>
    </source>
</evidence>
<evidence type="ECO:0000256" key="1">
    <source>
        <dbReference type="ARBA" id="ARBA00001946"/>
    </source>
</evidence>
<sequence>MKYLFPLSLLLWLSLTGCTTDYQGVPAFTDTKQWQAIIVTPAGSTEPQHYDAVKKEFVPKTQAGQPKKLDFLPYLGNEGFIPSTLVDSVKGRPAAPLPVLVLSNQLKQGTVLEILPMGVLVLERNGELYHLIVAIPARPSEQTISAHNYMDFSGRYPAVKTILQNWYLNVDRQQPTRLMGWKDEAFAEKLIQQWIQ</sequence>
<dbReference type="Gene3D" id="3.90.80.10">
    <property type="entry name" value="Inorganic pyrophosphatase"/>
    <property type="match status" value="1"/>
</dbReference>
<dbReference type="EC" id="3.6.1.1" evidence="2"/>
<evidence type="ECO:0000256" key="6">
    <source>
        <dbReference type="SAM" id="SignalP"/>
    </source>
</evidence>
<reference evidence="8" key="1">
    <citation type="journal article" date="2019" name="Int. J. Syst. Evol. Microbiol.">
        <title>The Global Catalogue of Microorganisms (GCM) 10K type strain sequencing project: providing services to taxonomists for standard genome sequencing and annotation.</title>
        <authorList>
            <consortium name="The Broad Institute Genomics Platform"/>
            <consortium name="The Broad Institute Genome Sequencing Center for Infectious Disease"/>
            <person name="Wu L."/>
            <person name="Ma J."/>
        </authorList>
    </citation>
    <scope>NUCLEOTIDE SEQUENCE [LARGE SCALE GENOMIC DNA]</scope>
    <source>
        <strain evidence="8">JCM 17917</strain>
    </source>
</reference>
<keyword evidence="6" id="KW-0732">Signal</keyword>
<gene>
    <name evidence="7" type="ORF">GCM10023183_18990</name>
</gene>
<evidence type="ECO:0000313" key="7">
    <source>
        <dbReference type="EMBL" id="GAA4305101.1"/>
    </source>
</evidence>